<keyword evidence="8 13" id="KW-0406">Ion transport</keyword>
<dbReference type="Proteomes" id="UP000835052">
    <property type="component" value="Unassembled WGS sequence"/>
</dbReference>
<evidence type="ECO:0000256" key="8">
    <source>
        <dbReference type="ARBA" id="ARBA00023065"/>
    </source>
</evidence>
<evidence type="ECO:0000256" key="11">
    <source>
        <dbReference type="ARBA" id="ARBA00023201"/>
    </source>
</evidence>
<keyword evidence="11 13" id="KW-0739">Sodium transport</keyword>
<evidence type="ECO:0000313" key="15">
    <source>
        <dbReference type="EMBL" id="CAD6195997.1"/>
    </source>
</evidence>
<evidence type="ECO:0000256" key="12">
    <source>
        <dbReference type="ARBA" id="ARBA00023303"/>
    </source>
</evidence>
<evidence type="ECO:0000256" key="9">
    <source>
        <dbReference type="ARBA" id="ARBA00023136"/>
    </source>
</evidence>
<dbReference type="GO" id="GO:0005272">
    <property type="term" value="F:sodium channel activity"/>
    <property type="evidence" value="ECO:0007669"/>
    <property type="project" value="UniProtKB-KW"/>
</dbReference>
<keyword evidence="7" id="KW-0915">Sodium</keyword>
<keyword evidence="3 13" id="KW-0813">Transport</keyword>
<evidence type="ECO:0000256" key="5">
    <source>
        <dbReference type="ARBA" id="ARBA00022692"/>
    </source>
</evidence>
<dbReference type="AlphaFoldDB" id="A0A8S1HKY6"/>
<keyword evidence="10" id="KW-0325">Glycoprotein</keyword>
<comment type="caution">
    <text evidence="15">The sequence shown here is derived from an EMBL/GenBank/DDBJ whole genome shotgun (WGS) entry which is preliminary data.</text>
</comment>
<evidence type="ECO:0000256" key="6">
    <source>
        <dbReference type="ARBA" id="ARBA00022989"/>
    </source>
</evidence>
<feature type="transmembrane region" description="Helical" evidence="14">
    <location>
        <begin position="18"/>
        <end position="40"/>
    </location>
</feature>
<feature type="transmembrane region" description="Helical" evidence="14">
    <location>
        <begin position="425"/>
        <end position="447"/>
    </location>
</feature>
<evidence type="ECO:0000256" key="1">
    <source>
        <dbReference type="ARBA" id="ARBA00004141"/>
    </source>
</evidence>
<evidence type="ECO:0000256" key="2">
    <source>
        <dbReference type="ARBA" id="ARBA00007193"/>
    </source>
</evidence>
<gene>
    <name evidence="15" type="ORF">CAUJ_LOCUS11914</name>
</gene>
<dbReference type="Pfam" id="PF00858">
    <property type="entry name" value="ASC"/>
    <property type="match status" value="1"/>
</dbReference>
<keyword evidence="6 14" id="KW-1133">Transmembrane helix</keyword>
<proteinExistence type="inferred from homology"/>
<keyword evidence="4 13" id="KW-0894">Sodium channel</keyword>
<evidence type="ECO:0000256" key="13">
    <source>
        <dbReference type="RuleBase" id="RU000679"/>
    </source>
</evidence>
<accession>A0A8S1HKY6</accession>
<dbReference type="OrthoDB" id="5820377at2759"/>
<reference evidence="15" key="1">
    <citation type="submission" date="2020-10" db="EMBL/GenBank/DDBJ databases">
        <authorList>
            <person name="Kikuchi T."/>
        </authorList>
    </citation>
    <scope>NUCLEOTIDE SEQUENCE</scope>
    <source>
        <strain evidence="15">NKZ352</strain>
    </source>
</reference>
<keyword evidence="16" id="KW-1185">Reference proteome</keyword>
<keyword evidence="12 13" id="KW-0407">Ion channel</keyword>
<keyword evidence="5 13" id="KW-0812">Transmembrane</keyword>
<keyword evidence="9 14" id="KW-0472">Membrane</keyword>
<organism evidence="15 16">
    <name type="scientific">Caenorhabditis auriculariae</name>
    <dbReference type="NCBI Taxonomy" id="2777116"/>
    <lineage>
        <taxon>Eukaryota</taxon>
        <taxon>Metazoa</taxon>
        <taxon>Ecdysozoa</taxon>
        <taxon>Nematoda</taxon>
        <taxon>Chromadorea</taxon>
        <taxon>Rhabditida</taxon>
        <taxon>Rhabditina</taxon>
        <taxon>Rhabditomorpha</taxon>
        <taxon>Rhabditoidea</taxon>
        <taxon>Rhabditidae</taxon>
        <taxon>Peloderinae</taxon>
        <taxon>Caenorhabditis</taxon>
    </lineage>
</organism>
<evidence type="ECO:0000256" key="4">
    <source>
        <dbReference type="ARBA" id="ARBA00022461"/>
    </source>
</evidence>
<evidence type="ECO:0000256" key="10">
    <source>
        <dbReference type="ARBA" id="ARBA00023180"/>
    </source>
</evidence>
<dbReference type="GO" id="GO:0016020">
    <property type="term" value="C:membrane"/>
    <property type="evidence" value="ECO:0007669"/>
    <property type="project" value="UniProtKB-SubCell"/>
</dbReference>
<evidence type="ECO:0000313" key="16">
    <source>
        <dbReference type="Proteomes" id="UP000835052"/>
    </source>
</evidence>
<dbReference type="EMBL" id="CAJGYM010000064">
    <property type="protein sequence ID" value="CAD6195997.1"/>
    <property type="molecule type" value="Genomic_DNA"/>
</dbReference>
<evidence type="ECO:0000256" key="3">
    <source>
        <dbReference type="ARBA" id="ARBA00022448"/>
    </source>
</evidence>
<sequence>MAVVVAPKMTLRNICSSLVFIVILASCVALFVLHSLYFIFRTASQTEKQELKTVDEDQLFIPSLVICNRMPFSQDGVNAVNVNMRQDAALRCGIGGSVVECSPATRAARKIFMLGFAAKESSCHGGYCRLYLLEWTNPSMREAADFSTQPIAFMQQGQNTVMQYLSTNNRNQTLSSMQYQCQSVINSCSFQGIQLSSFDCCRNLVTYFPSTNGLCWLWRDATMWQNSTSVTKQFSITFQMTRNSWYSQFVQVHPGVDVYLQDGKNDINRMATELENPIRLMDKRGVRLLMNKQERADIRRPECGQSLGDARRSDRHAFEHNNTNYLICELMVAMRYCNCHPLIAEMLQFDPVKFRDFNSRVLSTSVCSVEAYDNCARRYVDIARIENWNEKIPNDLPGRDDAEKCRSTMKKTEILLSKDPNIYELLSYIGYNIALWFTIGHILWSLFAMSRNVCCPRSTKIVPGDRKRVAISTPTPILVESTPATVIEETTEGEI</sequence>
<comment type="similarity">
    <text evidence="2 13">Belongs to the amiloride-sensitive sodium channel (TC 1.A.6) family.</text>
</comment>
<evidence type="ECO:0000256" key="7">
    <source>
        <dbReference type="ARBA" id="ARBA00023053"/>
    </source>
</evidence>
<evidence type="ECO:0000256" key="14">
    <source>
        <dbReference type="SAM" id="Phobius"/>
    </source>
</evidence>
<protein>
    <submittedName>
        <fullName evidence="15">Uncharacterized protein</fullName>
    </submittedName>
</protein>
<comment type="subcellular location">
    <subcellularLocation>
        <location evidence="1">Membrane</location>
        <topology evidence="1">Multi-pass membrane protein</topology>
    </subcellularLocation>
</comment>
<dbReference type="InterPro" id="IPR001873">
    <property type="entry name" value="ENaC"/>
</dbReference>
<name>A0A8S1HKY6_9PELO</name>